<evidence type="ECO:0000256" key="7">
    <source>
        <dbReference type="PROSITE-ProRule" id="PRU10141"/>
    </source>
</evidence>
<dbReference type="EMBL" id="JBJUIK010000014">
    <property type="protein sequence ID" value="KAL3504836.1"/>
    <property type="molecule type" value="Genomic_DNA"/>
</dbReference>
<feature type="region of interest" description="Disordered" evidence="9">
    <location>
        <begin position="408"/>
        <end position="431"/>
    </location>
</feature>
<evidence type="ECO:0000256" key="6">
    <source>
        <dbReference type="ARBA" id="ARBA00022840"/>
    </source>
</evidence>
<dbReference type="PANTHER" id="PTHR24349">
    <property type="entry name" value="SERINE/THREONINE-PROTEIN KINASE"/>
    <property type="match status" value="1"/>
</dbReference>
<feature type="binding site" evidence="7">
    <location>
        <position position="148"/>
    </location>
    <ligand>
        <name>ATP</name>
        <dbReference type="ChEBI" id="CHEBI:30616"/>
    </ligand>
</feature>
<dbReference type="InterPro" id="IPR008271">
    <property type="entry name" value="Ser/Thr_kinase_AS"/>
</dbReference>
<dbReference type="Gene3D" id="1.10.510.10">
    <property type="entry name" value="Transferase(Phosphotransferase) domain 1"/>
    <property type="match status" value="1"/>
</dbReference>
<dbReference type="GO" id="GO:0004674">
    <property type="term" value="F:protein serine/threonine kinase activity"/>
    <property type="evidence" value="ECO:0007669"/>
    <property type="project" value="UniProtKB-KW"/>
</dbReference>
<dbReference type="SMART" id="SM00220">
    <property type="entry name" value="S_TKc"/>
    <property type="match status" value="1"/>
</dbReference>
<dbReference type="InterPro" id="IPR000719">
    <property type="entry name" value="Prot_kinase_dom"/>
</dbReference>
<dbReference type="FunFam" id="1.10.510.10:FF:000641">
    <property type="entry name" value="Serine/threonine-protein kinase PEPKR2"/>
    <property type="match status" value="1"/>
</dbReference>
<evidence type="ECO:0000256" key="1">
    <source>
        <dbReference type="ARBA" id="ARBA00005354"/>
    </source>
</evidence>
<comment type="similarity">
    <text evidence="1">Belongs to the protein kinase superfamily. CAMK Ser/Thr protein kinase family. CaMK subfamily.</text>
</comment>
<accession>A0ABD2YDQ7</accession>
<dbReference type="Proteomes" id="UP001630127">
    <property type="component" value="Unassembled WGS sequence"/>
</dbReference>
<comment type="caution">
    <text evidence="11">The sequence shown here is derived from an EMBL/GenBank/DDBJ whole genome shotgun (WGS) entry which is preliminary data.</text>
</comment>
<dbReference type="AlphaFoldDB" id="A0ABD2YDQ7"/>
<dbReference type="PROSITE" id="PS00107">
    <property type="entry name" value="PROTEIN_KINASE_ATP"/>
    <property type="match status" value="1"/>
</dbReference>
<evidence type="ECO:0000256" key="5">
    <source>
        <dbReference type="ARBA" id="ARBA00022777"/>
    </source>
</evidence>
<dbReference type="GO" id="GO:0005524">
    <property type="term" value="F:ATP binding"/>
    <property type="evidence" value="ECO:0007669"/>
    <property type="project" value="UniProtKB-UniRule"/>
</dbReference>
<evidence type="ECO:0000313" key="12">
    <source>
        <dbReference type="Proteomes" id="UP001630127"/>
    </source>
</evidence>
<reference evidence="11 12" key="1">
    <citation type="submission" date="2024-11" db="EMBL/GenBank/DDBJ databases">
        <title>A near-complete genome assembly of Cinchona calisaya.</title>
        <authorList>
            <person name="Lian D.C."/>
            <person name="Zhao X.W."/>
            <person name="Wei L."/>
        </authorList>
    </citation>
    <scope>NUCLEOTIDE SEQUENCE [LARGE SCALE GENOMIC DNA]</scope>
    <source>
        <tissue evidence="11">Nenye</tissue>
    </source>
</reference>
<dbReference type="PROSITE" id="PS00108">
    <property type="entry name" value="PROTEIN_KINASE_ST"/>
    <property type="match status" value="1"/>
</dbReference>
<protein>
    <recommendedName>
        <fullName evidence="10">Protein kinase domain-containing protein</fullName>
    </recommendedName>
</protein>
<dbReference type="InterPro" id="IPR011009">
    <property type="entry name" value="Kinase-like_dom_sf"/>
</dbReference>
<dbReference type="SUPFAM" id="SSF56112">
    <property type="entry name" value="Protein kinase-like (PK-like)"/>
    <property type="match status" value="1"/>
</dbReference>
<keyword evidence="3" id="KW-0808">Transferase</keyword>
<dbReference type="InterPro" id="IPR050205">
    <property type="entry name" value="CDPK_Ser/Thr_kinases"/>
</dbReference>
<dbReference type="Pfam" id="PF00069">
    <property type="entry name" value="Pkinase"/>
    <property type="match status" value="1"/>
</dbReference>
<dbReference type="CDD" id="cd05117">
    <property type="entry name" value="STKc_CAMK"/>
    <property type="match status" value="1"/>
</dbReference>
<evidence type="ECO:0000259" key="10">
    <source>
        <dbReference type="PROSITE" id="PS50011"/>
    </source>
</evidence>
<evidence type="ECO:0000313" key="11">
    <source>
        <dbReference type="EMBL" id="KAL3504836.1"/>
    </source>
</evidence>
<gene>
    <name evidence="11" type="ORF">ACH5RR_034677</name>
</gene>
<keyword evidence="5" id="KW-0418">Kinase</keyword>
<dbReference type="InterPro" id="IPR017441">
    <property type="entry name" value="Protein_kinase_ATP_BS"/>
</dbReference>
<dbReference type="FunFam" id="3.30.200.20:FF:000042">
    <property type="entry name" value="Aurora kinase A"/>
    <property type="match status" value="1"/>
</dbReference>
<keyword evidence="4 7" id="KW-0547">Nucleotide-binding</keyword>
<keyword evidence="6 7" id="KW-0067">ATP-binding</keyword>
<evidence type="ECO:0000256" key="4">
    <source>
        <dbReference type="ARBA" id="ARBA00022741"/>
    </source>
</evidence>
<feature type="domain" description="Protein kinase" evidence="10">
    <location>
        <begin position="119"/>
        <end position="367"/>
    </location>
</feature>
<evidence type="ECO:0000256" key="9">
    <source>
        <dbReference type="SAM" id="MobiDB-lite"/>
    </source>
</evidence>
<evidence type="ECO:0000256" key="2">
    <source>
        <dbReference type="ARBA" id="ARBA00022527"/>
    </source>
</evidence>
<keyword evidence="2 8" id="KW-0723">Serine/threonine-protein kinase</keyword>
<dbReference type="PROSITE" id="PS50011">
    <property type="entry name" value="PROTEIN_KINASE_DOM"/>
    <property type="match status" value="1"/>
</dbReference>
<sequence>MRKKRKGSEILVLKQNGIFEESHDPESSVSTLRFHYSLEDYSRFRKRCKENRDDDDDDGVGCCEIVKSCKSTRLAGIAVTAPPCGTSSLVLSGRGLKRKIGCIDAVTQTGRKNKLDDDYVMGETIGRGKFGSVWLCRSKVSGVEFACKTLKKGEETVHREVEIMQHLSGHLGVVTLEAVYEDDEKFHLVMELCSGGRLIDQMAKEGPYSEQQAANIFKDLMLVIKYCHEMGVVHRDIKPENILLTASGKIKLADFGLAMRIANGQRLTGLAGSPAYVAPEVILGNYAEKADIWSAGVLLHALLIGVLPFQGDSLEAVFEAIKNEELNFHSEKWESVSKLARDLLGRILTRDVAARITADEVLCHPWILFYTERTLKSVSVKSKVRHHSGGTSTSVSATSRLLLDDEKRSYAPHDGTSPASSPESLTKDSVEQDDSGLVDALAVAISHVRISEPKRSRLCGHGPSSPIREQCSSNMKASNLCKAF</sequence>
<keyword evidence="12" id="KW-1185">Reference proteome</keyword>
<evidence type="ECO:0000256" key="8">
    <source>
        <dbReference type="RuleBase" id="RU000304"/>
    </source>
</evidence>
<evidence type="ECO:0000256" key="3">
    <source>
        <dbReference type="ARBA" id="ARBA00022679"/>
    </source>
</evidence>
<name>A0ABD2YDQ7_9GENT</name>
<organism evidence="11 12">
    <name type="scientific">Cinchona calisaya</name>
    <dbReference type="NCBI Taxonomy" id="153742"/>
    <lineage>
        <taxon>Eukaryota</taxon>
        <taxon>Viridiplantae</taxon>
        <taxon>Streptophyta</taxon>
        <taxon>Embryophyta</taxon>
        <taxon>Tracheophyta</taxon>
        <taxon>Spermatophyta</taxon>
        <taxon>Magnoliopsida</taxon>
        <taxon>eudicotyledons</taxon>
        <taxon>Gunneridae</taxon>
        <taxon>Pentapetalae</taxon>
        <taxon>asterids</taxon>
        <taxon>lamiids</taxon>
        <taxon>Gentianales</taxon>
        <taxon>Rubiaceae</taxon>
        <taxon>Cinchonoideae</taxon>
        <taxon>Cinchoneae</taxon>
        <taxon>Cinchona</taxon>
    </lineage>
</organism>
<proteinExistence type="inferred from homology"/>